<keyword evidence="2" id="KW-1185">Reference proteome</keyword>
<dbReference type="EMBL" id="SDHY01000007">
    <property type="protein sequence ID" value="RXK47195.1"/>
    <property type="molecule type" value="Genomic_DNA"/>
</dbReference>
<evidence type="ECO:0000313" key="1">
    <source>
        <dbReference type="EMBL" id="RXK47195.1"/>
    </source>
</evidence>
<dbReference type="Pfam" id="PF08811">
    <property type="entry name" value="DUF1800"/>
    <property type="match status" value="1"/>
</dbReference>
<dbReference type="RefSeq" id="WP_129027875.1">
    <property type="nucleotide sequence ID" value="NZ_SDHY01000007.1"/>
</dbReference>
<organism evidence="1 2">
    <name type="scientific">Aquirufa rosea</name>
    <dbReference type="NCBI Taxonomy" id="2509241"/>
    <lineage>
        <taxon>Bacteria</taxon>
        <taxon>Pseudomonadati</taxon>
        <taxon>Bacteroidota</taxon>
        <taxon>Cytophagia</taxon>
        <taxon>Cytophagales</taxon>
        <taxon>Flectobacillaceae</taxon>
        <taxon>Aquirufa</taxon>
    </lineage>
</organism>
<reference evidence="1 2" key="1">
    <citation type="submission" date="2019-01" db="EMBL/GenBank/DDBJ databases">
        <title>Cytophagaceae bacterium strain CAR-16.</title>
        <authorList>
            <person name="Chen W.-M."/>
        </authorList>
    </citation>
    <scope>NUCLEOTIDE SEQUENCE [LARGE SCALE GENOMIC DNA]</scope>
    <source>
        <strain evidence="1 2">CAR-16</strain>
    </source>
</reference>
<dbReference type="AlphaFoldDB" id="A0A4Q1BXU9"/>
<evidence type="ECO:0000313" key="2">
    <source>
        <dbReference type="Proteomes" id="UP000289455"/>
    </source>
</evidence>
<name>A0A4Q1BXU9_9BACT</name>
<accession>A0A4Q1BXU9</accession>
<dbReference type="InterPro" id="IPR014917">
    <property type="entry name" value="DUF1800"/>
</dbReference>
<dbReference type="OrthoDB" id="9772295at2"/>
<gene>
    <name evidence="1" type="ORF">ESB04_11415</name>
</gene>
<proteinExistence type="predicted"/>
<protein>
    <submittedName>
        <fullName evidence="1">DUF1800 family protein</fullName>
    </submittedName>
</protein>
<sequence length="582" mass="67354">MKNPISVDLVSQFYKENVDLSKIEQSRASRTVVNLGLEPYTGTWGVAQKKHLLNRVLTGYSNRHLMDISSLNLSDSLDLIFKKDKIPSVPINDYDYEISKEETEKQGHYYIEPGKEYIFAPEPNGSPWPRHQSHDAWLFKNMIEQNTSIHWRMVFFLHNLLACGKGSVKMMYQHYKMLFDSSFESYKSIIYKVTIDPMMLDYLNLQQSQKFNPDENYAREIQELFTVGKGVNSKFTEEDVSEMARLLVGWQYFVPSKNEKFGPITNIFNAWNHDTGDKHFSAFYGNRVIKGRQGSDGMKELDDAIDMIFDTEECALYLSRRLYQFFCYPLINDTIEKNIISPMADLLRKNNFELMVPLKALLGSAHFFDNSFYNAMIKSPLEFGFGIIKEFEFNYINYELKSDIPLRYTSSPTKDFYKYRSLQWDLSNIGLNFTDPPSVSGWSAYYQAPVYDLFWINSDTVAKRANWGNGLGRWGKWIGNGDTKGGVHMQIDFSKFLTTLKNPSNIDDVISETIDRLMSVPISSAARLRIRSKVLEGVSSTYYTQMYQNHLISPTDETRSTISNRMTNLLGSLFQMGEIHLF</sequence>
<comment type="caution">
    <text evidence="1">The sequence shown here is derived from an EMBL/GenBank/DDBJ whole genome shotgun (WGS) entry which is preliminary data.</text>
</comment>
<dbReference type="Proteomes" id="UP000289455">
    <property type="component" value="Unassembled WGS sequence"/>
</dbReference>